<feature type="active site" description="Proton donor/acceptor" evidence="9">
    <location>
        <position position="176"/>
    </location>
</feature>
<dbReference type="InterPro" id="IPR005490">
    <property type="entry name" value="LD_TPept_cat_dom"/>
</dbReference>
<dbReference type="InterPro" id="IPR038063">
    <property type="entry name" value="Transpep_catalytic_dom"/>
</dbReference>
<dbReference type="SUPFAM" id="SSF141523">
    <property type="entry name" value="L,D-transpeptidase catalytic domain-like"/>
    <property type="match status" value="1"/>
</dbReference>
<keyword evidence="8 9" id="KW-0961">Cell wall biogenesis/degradation</keyword>
<keyword evidence="4" id="KW-0808">Transferase</keyword>
<keyword evidence="10" id="KW-0732">Signal</keyword>
<evidence type="ECO:0000256" key="4">
    <source>
        <dbReference type="ARBA" id="ARBA00022679"/>
    </source>
</evidence>
<evidence type="ECO:0000256" key="9">
    <source>
        <dbReference type="PROSITE-ProRule" id="PRU01373"/>
    </source>
</evidence>
<gene>
    <name evidence="12" type="ORF">GCM10011289_26810</name>
</gene>
<dbReference type="PANTHER" id="PTHR30582:SF24">
    <property type="entry name" value="L,D-TRANSPEPTIDASE ERFK_SRFK-RELATED"/>
    <property type="match status" value="1"/>
</dbReference>
<dbReference type="CDD" id="cd16913">
    <property type="entry name" value="YkuD_like"/>
    <property type="match status" value="1"/>
</dbReference>
<dbReference type="GO" id="GO:0016757">
    <property type="term" value="F:glycosyltransferase activity"/>
    <property type="evidence" value="ECO:0007669"/>
    <property type="project" value="UniProtKB-KW"/>
</dbReference>
<reference evidence="12" key="2">
    <citation type="submission" date="2020-09" db="EMBL/GenBank/DDBJ databases">
        <authorList>
            <person name="Sun Q."/>
            <person name="Kim S."/>
        </authorList>
    </citation>
    <scope>NUCLEOTIDE SEQUENCE</scope>
    <source>
        <strain evidence="12">KCTC 32182</strain>
    </source>
</reference>
<comment type="pathway">
    <text evidence="1 9">Cell wall biogenesis; peptidoglycan biosynthesis.</text>
</comment>
<keyword evidence="6 9" id="KW-0133">Cell shape</keyword>
<keyword evidence="5" id="KW-0378">Hydrolase</keyword>
<evidence type="ECO:0000313" key="12">
    <source>
        <dbReference type="EMBL" id="GGY21741.1"/>
    </source>
</evidence>
<evidence type="ECO:0000256" key="10">
    <source>
        <dbReference type="SAM" id="SignalP"/>
    </source>
</evidence>
<protein>
    <recommendedName>
        <fullName evidence="11">L,D-TPase catalytic domain-containing protein</fullName>
    </recommendedName>
</protein>
<sequence length="219" mass="24340">MPLAAPDMKPLFLLLLLVPACRAGDASPPADGTESFAIQAQLAAPLLPTEPNPHAYGAPWIRIGLKSQTLVRFDEWGRETRRYLVSTAKNGPGERVNSYKTPRGWHRVCEKIGDGVEVDRIIFRREVTPWKYTDALHRDYPAKDWILTRILWLCGMEPGRNLGGEVDSHDRNIYIHGAGRHVAFGTPTSLGCVRMRGDDVIELFDATPVGTDVVIDENG</sequence>
<evidence type="ECO:0000256" key="1">
    <source>
        <dbReference type="ARBA" id="ARBA00004752"/>
    </source>
</evidence>
<dbReference type="PROSITE" id="PS52029">
    <property type="entry name" value="LD_TPASE"/>
    <property type="match status" value="1"/>
</dbReference>
<evidence type="ECO:0000256" key="8">
    <source>
        <dbReference type="ARBA" id="ARBA00023316"/>
    </source>
</evidence>
<dbReference type="GO" id="GO:0071555">
    <property type="term" value="P:cell wall organization"/>
    <property type="evidence" value="ECO:0007669"/>
    <property type="project" value="UniProtKB-UniRule"/>
</dbReference>
<dbReference type="GO" id="GO:0005576">
    <property type="term" value="C:extracellular region"/>
    <property type="evidence" value="ECO:0007669"/>
    <property type="project" value="TreeGrafter"/>
</dbReference>
<keyword evidence="7 9" id="KW-0573">Peptidoglycan synthesis</keyword>
<evidence type="ECO:0000256" key="3">
    <source>
        <dbReference type="ARBA" id="ARBA00022676"/>
    </source>
</evidence>
<evidence type="ECO:0000256" key="6">
    <source>
        <dbReference type="ARBA" id="ARBA00022960"/>
    </source>
</evidence>
<dbReference type="PANTHER" id="PTHR30582">
    <property type="entry name" value="L,D-TRANSPEPTIDASE"/>
    <property type="match status" value="1"/>
</dbReference>
<dbReference type="GO" id="GO:0008360">
    <property type="term" value="P:regulation of cell shape"/>
    <property type="evidence" value="ECO:0007669"/>
    <property type="project" value="UniProtKB-UniRule"/>
</dbReference>
<feature type="signal peptide" evidence="10">
    <location>
        <begin position="1"/>
        <end position="23"/>
    </location>
</feature>
<organism evidence="12 13">
    <name type="scientific">Paludibacterium paludis</name>
    <dbReference type="NCBI Taxonomy" id="1225769"/>
    <lineage>
        <taxon>Bacteria</taxon>
        <taxon>Pseudomonadati</taxon>
        <taxon>Pseudomonadota</taxon>
        <taxon>Betaproteobacteria</taxon>
        <taxon>Neisseriales</taxon>
        <taxon>Chromobacteriaceae</taxon>
        <taxon>Paludibacterium</taxon>
    </lineage>
</organism>
<proteinExistence type="inferred from homology"/>
<comment type="caution">
    <text evidence="12">The sequence shown here is derived from an EMBL/GenBank/DDBJ whole genome shotgun (WGS) entry which is preliminary data.</text>
</comment>
<dbReference type="EMBL" id="BMYX01000016">
    <property type="protein sequence ID" value="GGY21741.1"/>
    <property type="molecule type" value="Genomic_DNA"/>
</dbReference>
<keyword evidence="13" id="KW-1185">Reference proteome</keyword>
<dbReference type="GO" id="GO:0071972">
    <property type="term" value="F:peptidoglycan L,D-transpeptidase activity"/>
    <property type="evidence" value="ECO:0007669"/>
    <property type="project" value="TreeGrafter"/>
</dbReference>
<dbReference type="Pfam" id="PF03734">
    <property type="entry name" value="YkuD"/>
    <property type="match status" value="1"/>
</dbReference>
<reference evidence="12" key="1">
    <citation type="journal article" date="2014" name="Int. J. Syst. Evol. Microbiol.">
        <title>Complete genome sequence of Corynebacterium casei LMG S-19264T (=DSM 44701T), isolated from a smear-ripened cheese.</title>
        <authorList>
            <consortium name="US DOE Joint Genome Institute (JGI-PGF)"/>
            <person name="Walter F."/>
            <person name="Albersmeier A."/>
            <person name="Kalinowski J."/>
            <person name="Ruckert C."/>
        </authorList>
    </citation>
    <scope>NUCLEOTIDE SEQUENCE</scope>
    <source>
        <strain evidence="12">KCTC 32182</strain>
    </source>
</reference>
<dbReference type="Proteomes" id="UP000645257">
    <property type="component" value="Unassembled WGS sequence"/>
</dbReference>
<keyword evidence="3" id="KW-0328">Glycosyltransferase</keyword>
<evidence type="ECO:0000313" key="13">
    <source>
        <dbReference type="Proteomes" id="UP000645257"/>
    </source>
</evidence>
<accession>A0A918P5F8</accession>
<feature type="domain" description="L,D-TPase catalytic" evidence="11">
    <location>
        <begin position="59"/>
        <end position="216"/>
    </location>
</feature>
<dbReference type="Gene3D" id="2.40.440.10">
    <property type="entry name" value="L,D-transpeptidase catalytic domain-like"/>
    <property type="match status" value="1"/>
</dbReference>
<feature type="chain" id="PRO_5037840298" description="L,D-TPase catalytic domain-containing protein" evidence="10">
    <location>
        <begin position="24"/>
        <end position="219"/>
    </location>
</feature>
<dbReference type="AlphaFoldDB" id="A0A918P5F8"/>
<dbReference type="InterPro" id="IPR050979">
    <property type="entry name" value="LD-transpeptidase"/>
</dbReference>
<evidence type="ECO:0000256" key="7">
    <source>
        <dbReference type="ARBA" id="ARBA00022984"/>
    </source>
</evidence>
<name>A0A918P5F8_9NEIS</name>
<feature type="active site" description="Nucleophile" evidence="9">
    <location>
        <position position="192"/>
    </location>
</feature>
<evidence type="ECO:0000256" key="5">
    <source>
        <dbReference type="ARBA" id="ARBA00022801"/>
    </source>
</evidence>
<evidence type="ECO:0000259" key="11">
    <source>
        <dbReference type="PROSITE" id="PS52029"/>
    </source>
</evidence>
<evidence type="ECO:0000256" key="2">
    <source>
        <dbReference type="ARBA" id="ARBA00005992"/>
    </source>
</evidence>
<dbReference type="GO" id="GO:0018104">
    <property type="term" value="P:peptidoglycan-protein cross-linking"/>
    <property type="evidence" value="ECO:0007669"/>
    <property type="project" value="TreeGrafter"/>
</dbReference>
<comment type="similarity">
    <text evidence="2">Belongs to the YkuD family.</text>
</comment>